<dbReference type="PANTHER" id="PTHR24256">
    <property type="entry name" value="TRYPTASE-RELATED"/>
    <property type="match status" value="1"/>
</dbReference>
<dbReference type="Gene3D" id="3.30.1640.30">
    <property type="match status" value="1"/>
</dbReference>
<evidence type="ECO:0000256" key="4">
    <source>
        <dbReference type="ARBA" id="ARBA00022825"/>
    </source>
</evidence>
<keyword evidence="4" id="KW-0720">Serine protease</keyword>
<dbReference type="Gene3D" id="2.40.10.10">
    <property type="entry name" value="Trypsin-like serine proteases"/>
    <property type="match status" value="1"/>
</dbReference>
<protein>
    <submittedName>
        <fullName evidence="11">Proclotting enzyme-5</fullName>
    </submittedName>
</protein>
<keyword evidence="5" id="KW-1015">Disulfide bond</keyword>
<dbReference type="AlphaFoldDB" id="M9ZRP1"/>
<evidence type="ECO:0000259" key="9">
    <source>
        <dbReference type="PROSITE" id="PS50240"/>
    </source>
</evidence>
<accession>M9ZRP1</accession>
<dbReference type="Pfam" id="PF00089">
    <property type="entry name" value="Trypsin"/>
    <property type="match status" value="1"/>
</dbReference>
<evidence type="ECO:0000256" key="8">
    <source>
        <dbReference type="SAM" id="SignalP"/>
    </source>
</evidence>
<evidence type="ECO:0000256" key="1">
    <source>
        <dbReference type="ARBA" id="ARBA00022670"/>
    </source>
</evidence>
<dbReference type="GO" id="GO:0006508">
    <property type="term" value="P:proteolysis"/>
    <property type="evidence" value="ECO:0007669"/>
    <property type="project" value="UniProtKB-KW"/>
</dbReference>
<dbReference type="SMART" id="SM00680">
    <property type="entry name" value="CLIP"/>
    <property type="match status" value="1"/>
</dbReference>
<feature type="domain" description="Clip" evidence="10">
    <location>
        <begin position="51"/>
        <end position="97"/>
    </location>
</feature>
<reference evidence="11" key="2">
    <citation type="journal article" date="2013" name="BMC Genomics">
        <title>The genome- and transcriptome-wide analysis of innate immunity in the brown planthopper, Nilaparvata lugens.</title>
        <authorList>
            <person name="Bao Y.Y."/>
            <person name="Qu L.Y."/>
            <person name="Zhao D."/>
            <person name="Chen L.B."/>
            <person name="Jin H.Y."/>
            <person name="Xu L.M."/>
            <person name="Cheng J.A."/>
            <person name="Zhang C.X."/>
        </authorList>
    </citation>
    <scope>NUCLEOTIDE SEQUENCE</scope>
</reference>
<dbReference type="InterPro" id="IPR009003">
    <property type="entry name" value="Peptidase_S1_PA"/>
</dbReference>
<dbReference type="SMART" id="SM00020">
    <property type="entry name" value="Tryp_SPc"/>
    <property type="match status" value="1"/>
</dbReference>
<dbReference type="InterPro" id="IPR038565">
    <property type="entry name" value="CLIP_sf"/>
</dbReference>
<feature type="compositionally biased region" description="Pro residues" evidence="7">
    <location>
        <begin position="113"/>
        <end position="125"/>
    </location>
</feature>
<dbReference type="SUPFAM" id="SSF50494">
    <property type="entry name" value="Trypsin-like serine proteases"/>
    <property type="match status" value="1"/>
</dbReference>
<keyword evidence="1" id="KW-0645">Protease</keyword>
<evidence type="ECO:0000256" key="2">
    <source>
        <dbReference type="ARBA" id="ARBA00022729"/>
    </source>
</evidence>
<dbReference type="PROSITE" id="PS50240">
    <property type="entry name" value="TRYPSIN_DOM"/>
    <property type="match status" value="1"/>
</dbReference>
<dbReference type="GO" id="GO:0004252">
    <property type="term" value="F:serine-type endopeptidase activity"/>
    <property type="evidence" value="ECO:0007669"/>
    <property type="project" value="InterPro"/>
</dbReference>
<feature type="chain" id="PRO_5034334120" evidence="8">
    <location>
        <begin position="26"/>
        <end position="264"/>
    </location>
</feature>
<evidence type="ECO:0000259" key="10">
    <source>
        <dbReference type="PROSITE" id="PS51888"/>
    </source>
</evidence>
<sequence>MARKGYKAWERYFILKISLFTVVYMAEDDEFDGEERILPHMAVSEDLVEFLCSGNARCIPLSSCHPLLQIVEKSCLNINKLRELTCGYKAHEPLVCCPQCSREESPIGEGGFPRPPSHPSPPPSRPSNSRQCGHPQLYNWQGTNYKGIGSQPWAVRVGFKNVRKRQQQIDLPVIGLDRCVRVYGGSVPLSMNEICVGGEEGKDACSGFGGAPLVLMDKISKGHFTQIGIVSFGSEKCGVEGIPSVYVRVDQYVDWIKLNSPNEG</sequence>
<feature type="signal peptide" evidence="8">
    <location>
        <begin position="1"/>
        <end position="25"/>
    </location>
</feature>
<dbReference type="InterPro" id="IPR001254">
    <property type="entry name" value="Trypsin_dom"/>
</dbReference>
<proteinExistence type="evidence at transcript level"/>
<evidence type="ECO:0000256" key="6">
    <source>
        <dbReference type="ARBA" id="ARBA00024195"/>
    </source>
</evidence>
<dbReference type="PROSITE" id="PS51888">
    <property type="entry name" value="CLIP"/>
    <property type="match status" value="1"/>
</dbReference>
<evidence type="ECO:0000256" key="3">
    <source>
        <dbReference type="ARBA" id="ARBA00022801"/>
    </source>
</evidence>
<keyword evidence="3" id="KW-0378">Hydrolase</keyword>
<dbReference type="OrthoDB" id="7726766at2759"/>
<dbReference type="InterPro" id="IPR022700">
    <property type="entry name" value="CLIP"/>
</dbReference>
<feature type="region of interest" description="Disordered" evidence="7">
    <location>
        <begin position="107"/>
        <end position="133"/>
    </location>
</feature>
<dbReference type="Pfam" id="PF12032">
    <property type="entry name" value="CLIP"/>
    <property type="match status" value="1"/>
</dbReference>
<keyword evidence="2 8" id="KW-0732">Signal</keyword>
<evidence type="ECO:0000256" key="5">
    <source>
        <dbReference type="ARBA" id="ARBA00023157"/>
    </source>
</evidence>
<dbReference type="InterPro" id="IPR051487">
    <property type="entry name" value="Ser/Thr_Proteases_Immune/Dev"/>
</dbReference>
<comment type="similarity">
    <text evidence="6">Belongs to the peptidase S1 family. CLIP subfamily.</text>
</comment>
<evidence type="ECO:0000313" key="11">
    <source>
        <dbReference type="EMBL" id="AGK40917.1"/>
    </source>
</evidence>
<evidence type="ECO:0000256" key="7">
    <source>
        <dbReference type="SAM" id="MobiDB-lite"/>
    </source>
</evidence>
<feature type="domain" description="Peptidase S1" evidence="9">
    <location>
        <begin position="135"/>
        <end position="261"/>
    </location>
</feature>
<dbReference type="EMBL" id="KC355217">
    <property type="protein sequence ID" value="AGK40917.1"/>
    <property type="molecule type" value="mRNA"/>
</dbReference>
<dbReference type="InterPro" id="IPR043504">
    <property type="entry name" value="Peptidase_S1_PA_chymotrypsin"/>
</dbReference>
<reference evidence="11" key="1">
    <citation type="submission" date="2012-12" db="EMBL/GenBank/DDBJ databases">
        <authorList>
            <person name="Bao Y.-Y."/>
            <person name="Zhang C.-X."/>
        </authorList>
    </citation>
    <scope>NUCLEOTIDE SEQUENCE</scope>
</reference>
<organism evidence="11">
    <name type="scientific">Nilaparvata lugens</name>
    <name type="common">Brown planthopper</name>
    <dbReference type="NCBI Taxonomy" id="108931"/>
    <lineage>
        <taxon>Eukaryota</taxon>
        <taxon>Metazoa</taxon>
        <taxon>Ecdysozoa</taxon>
        <taxon>Arthropoda</taxon>
        <taxon>Hexapoda</taxon>
        <taxon>Insecta</taxon>
        <taxon>Pterygota</taxon>
        <taxon>Neoptera</taxon>
        <taxon>Paraneoptera</taxon>
        <taxon>Hemiptera</taxon>
        <taxon>Auchenorrhyncha</taxon>
        <taxon>Fulgoroidea</taxon>
        <taxon>Delphacidae</taxon>
        <taxon>Delphacinae</taxon>
        <taxon>Nilaparvata</taxon>
    </lineage>
</organism>
<name>M9ZRP1_NILLU</name>